<comment type="caution">
    <text evidence="2">The sequence shown here is derived from an EMBL/GenBank/DDBJ whole genome shotgun (WGS) entry which is preliminary data.</text>
</comment>
<feature type="compositionally biased region" description="Low complexity" evidence="1">
    <location>
        <begin position="1"/>
        <end position="28"/>
    </location>
</feature>
<feature type="region of interest" description="Disordered" evidence="1">
    <location>
        <begin position="1"/>
        <end position="53"/>
    </location>
</feature>
<protein>
    <submittedName>
        <fullName evidence="2">Uncharacterized protein</fullName>
    </submittedName>
</protein>
<name>A0A4Y2BY98_ARAVE</name>
<dbReference type="EMBL" id="BGPR01236994">
    <property type="protein sequence ID" value="GBL96286.1"/>
    <property type="molecule type" value="Genomic_DNA"/>
</dbReference>
<evidence type="ECO:0000313" key="2">
    <source>
        <dbReference type="EMBL" id="GBL96286.1"/>
    </source>
</evidence>
<evidence type="ECO:0000256" key="1">
    <source>
        <dbReference type="SAM" id="MobiDB-lite"/>
    </source>
</evidence>
<dbReference type="Proteomes" id="UP000499080">
    <property type="component" value="Unassembled WGS sequence"/>
</dbReference>
<keyword evidence="3" id="KW-1185">Reference proteome</keyword>
<reference evidence="2 3" key="1">
    <citation type="journal article" date="2019" name="Sci. Rep.">
        <title>Orb-weaving spider Araneus ventricosus genome elucidates the spidroin gene catalogue.</title>
        <authorList>
            <person name="Kono N."/>
            <person name="Nakamura H."/>
            <person name="Ohtoshi R."/>
            <person name="Moran D.A.P."/>
            <person name="Shinohara A."/>
            <person name="Yoshida Y."/>
            <person name="Fujiwara M."/>
            <person name="Mori M."/>
            <person name="Tomita M."/>
            <person name="Arakawa K."/>
        </authorList>
    </citation>
    <scope>NUCLEOTIDE SEQUENCE [LARGE SCALE GENOMIC DNA]</scope>
</reference>
<accession>A0A4Y2BY98</accession>
<organism evidence="2 3">
    <name type="scientific">Araneus ventricosus</name>
    <name type="common">Orbweaver spider</name>
    <name type="synonym">Epeira ventricosa</name>
    <dbReference type="NCBI Taxonomy" id="182803"/>
    <lineage>
        <taxon>Eukaryota</taxon>
        <taxon>Metazoa</taxon>
        <taxon>Ecdysozoa</taxon>
        <taxon>Arthropoda</taxon>
        <taxon>Chelicerata</taxon>
        <taxon>Arachnida</taxon>
        <taxon>Araneae</taxon>
        <taxon>Araneomorphae</taxon>
        <taxon>Entelegynae</taxon>
        <taxon>Araneoidea</taxon>
        <taxon>Araneidae</taxon>
        <taxon>Araneus</taxon>
    </lineage>
</organism>
<gene>
    <name evidence="2" type="ORF">AVEN_146833_1</name>
</gene>
<dbReference type="AlphaFoldDB" id="A0A4Y2BY98"/>
<sequence length="53" mass="6022">MEKVFPLRSSSSRQSPSRRSPNRNPLTPHSSAIIDRCPSPDIGSLRWKSRSEE</sequence>
<proteinExistence type="predicted"/>
<feature type="non-terminal residue" evidence="2">
    <location>
        <position position="53"/>
    </location>
</feature>
<evidence type="ECO:0000313" key="3">
    <source>
        <dbReference type="Proteomes" id="UP000499080"/>
    </source>
</evidence>